<dbReference type="AlphaFoldDB" id="A0A410QFV7"/>
<accession>A0A410QFV7</accession>
<dbReference type="Proteomes" id="UP000287969">
    <property type="component" value="Chromosome"/>
</dbReference>
<dbReference type="InterPro" id="IPR013324">
    <property type="entry name" value="RNA_pol_sigma_r3/r4-like"/>
</dbReference>
<protein>
    <submittedName>
        <fullName evidence="1">Uncharacterized protein</fullName>
    </submittedName>
</protein>
<sequence>MKNYQNIYYKEYYAQNEKGEYVKVDRKVCFAPAEPPTKENPYKQRWFYDEEAGYAVRLIRNQTNEDIHRFNSTSLKREERYEYRKFSCIWEKTKNCDQNCEQCNRKNKSRTVELDKTWTGNDDEMESSFTPIDTSQNVLKSIEDKELMAALLVAYDGLSSEDKLLFNALINKEKKKVIAENLNITVDGVRYRELQLRKKLLSHKDLKDVLEK</sequence>
<keyword evidence="2" id="KW-1185">Reference proteome</keyword>
<organism evidence="1 2">
    <name type="scientific">Acidilutibacter cellobiosedens</name>
    <dbReference type="NCBI Taxonomy" id="2507161"/>
    <lineage>
        <taxon>Bacteria</taxon>
        <taxon>Bacillati</taxon>
        <taxon>Bacillota</taxon>
        <taxon>Tissierellia</taxon>
        <taxon>Tissierellales</taxon>
        <taxon>Acidilutibacteraceae</taxon>
        <taxon>Acidilutibacter</taxon>
    </lineage>
</organism>
<evidence type="ECO:0000313" key="2">
    <source>
        <dbReference type="Proteomes" id="UP000287969"/>
    </source>
</evidence>
<reference evidence="2" key="1">
    <citation type="submission" date="2019-01" db="EMBL/GenBank/DDBJ databases">
        <title>Draft genomes of a novel of Sporanaerobacter strains.</title>
        <authorList>
            <person name="Ma S."/>
        </authorList>
    </citation>
    <scope>NUCLEOTIDE SEQUENCE [LARGE SCALE GENOMIC DNA]</scope>
    <source>
        <strain evidence="2">NJN-17</strain>
    </source>
</reference>
<dbReference type="KEGG" id="spoa:EQM13_16135"/>
<dbReference type="OrthoDB" id="3034737at2"/>
<name>A0A410QFV7_9FIRM</name>
<gene>
    <name evidence="1" type="ORF">EQM13_16135</name>
</gene>
<dbReference type="EMBL" id="CP035282">
    <property type="protein sequence ID" value="QAT62982.1"/>
    <property type="molecule type" value="Genomic_DNA"/>
</dbReference>
<proteinExistence type="predicted"/>
<dbReference type="SUPFAM" id="SSF88659">
    <property type="entry name" value="Sigma3 and sigma4 domains of RNA polymerase sigma factors"/>
    <property type="match status" value="1"/>
</dbReference>
<evidence type="ECO:0000313" key="1">
    <source>
        <dbReference type="EMBL" id="QAT62982.1"/>
    </source>
</evidence>
<dbReference type="RefSeq" id="WP_128753215.1">
    <property type="nucleotide sequence ID" value="NZ_CP035282.1"/>
</dbReference>